<reference evidence="3 4" key="1">
    <citation type="journal article" date="2012" name="Nature">
        <title>Repeated polyploidization of Gossypium genomes and the evolution of spinnable cotton fibres.</title>
        <authorList>
            <person name="Paterson A.H."/>
            <person name="Wendel J.F."/>
            <person name="Gundlach H."/>
            <person name="Guo H."/>
            <person name="Jenkins J."/>
            <person name="Jin D."/>
            <person name="Llewellyn D."/>
            <person name="Showmaker K.C."/>
            <person name="Shu S."/>
            <person name="Udall J."/>
            <person name="Yoo M.J."/>
            <person name="Byers R."/>
            <person name="Chen W."/>
            <person name="Doron-Faigenboim A."/>
            <person name="Duke M.V."/>
            <person name="Gong L."/>
            <person name="Grimwood J."/>
            <person name="Grover C."/>
            <person name="Grupp K."/>
            <person name="Hu G."/>
            <person name="Lee T.H."/>
            <person name="Li J."/>
            <person name="Lin L."/>
            <person name="Liu T."/>
            <person name="Marler B.S."/>
            <person name="Page J.T."/>
            <person name="Roberts A.W."/>
            <person name="Romanel E."/>
            <person name="Sanders W.S."/>
            <person name="Szadkowski E."/>
            <person name="Tan X."/>
            <person name="Tang H."/>
            <person name="Xu C."/>
            <person name="Wang J."/>
            <person name="Wang Z."/>
            <person name="Zhang D."/>
            <person name="Zhang L."/>
            <person name="Ashrafi H."/>
            <person name="Bedon F."/>
            <person name="Bowers J.E."/>
            <person name="Brubaker C.L."/>
            <person name="Chee P.W."/>
            <person name="Das S."/>
            <person name="Gingle A.R."/>
            <person name="Haigler C.H."/>
            <person name="Harker D."/>
            <person name="Hoffmann L.V."/>
            <person name="Hovav R."/>
            <person name="Jones D.C."/>
            <person name="Lemke C."/>
            <person name="Mansoor S."/>
            <person name="ur Rahman M."/>
            <person name="Rainville L.N."/>
            <person name="Rambani A."/>
            <person name="Reddy U.K."/>
            <person name="Rong J.K."/>
            <person name="Saranga Y."/>
            <person name="Scheffler B.E."/>
            <person name="Scheffler J.A."/>
            <person name="Stelly D.M."/>
            <person name="Triplett B.A."/>
            <person name="Van Deynze A."/>
            <person name="Vaslin M.F."/>
            <person name="Waghmare V.N."/>
            <person name="Walford S.A."/>
            <person name="Wright R.J."/>
            <person name="Zaki E.A."/>
            <person name="Zhang T."/>
            <person name="Dennis E.S."/>
            <person name="Mayer K.F."/>
            <person name="Peterson D.G."/>
            <person name="Rokhsar D.S."/>
            <person name="Wang X."/>
            <person name="Schmutz J."/>
        </authorList>
    </citation>
    <scope>NUCLEOTIDE SEQUENCE [LARGE SCALE GENOMIC DNA]</scope>
</reference>
<keyword evidence="1" id="KW-0812">Transmembrane</keyword>
<keyword evidence="1" id="KW-0472">Membrane</keyword>
<evidence type="ECO:0000313" key="4">
    <source>
        <dbReference type="Proteomes" id="UP000032304"/>
    </source>
</evidence>
<dbReference type="STRING" id="29730.A0A0D2QNY6"/>
<sequence length="395" mass="44290">MGRRQTDSDLHRFTLWVLFLIAAISCCMAYYSFSVSLKGNSDTIFVGSSESWRGNEEEREGDGCCGGVEHLELWGDAMKWGSDFKLNSSEECCRACKEMCEGDDGPCLCDSWVFCGNKQDCGSRFGEVSQHLFLSSLTVIYSILRFVAINKIVGLDFGEVSQHLLLSSLTPIYSILRFVAINKIVGLDFGECWLKKQKDALDPDWRDSGDKVIWTSGLVFGKGEGIIKLKTEHGIVNVKLFPDCAPHSVYYILELLSLQHCAGCQFYRAESRGNSWDLQGNHIEHAPYGPPYALIQGTVDAYGTVFKDIPQEACPTIRRGSIAWVGSGPDFFISLANHHEWKKAYTVFGQVLPEDMEIVEKISQLPTIPDVWSNVKVAVLERPVPLRFIRMRKSP</sequence>
<dbReference type="GO" id="GO:0003755">
    <property type="term" value="F:peptidyl-prolyl cis-trans isomerase activity"/>
    <property type="evidence" value="ECO:0007669"/>
    <property type="project" value="InterPro"/>
</dbReference>
<evidence type="ECO:0000259" key="2">
    <source>
        <dbReference type="Pfam" id="PF00160"/>
    </source>
</evidence>
<name>A0A0D2QNY6_GOSRA</name>
<dbReference type="FunFam" id="2.40.100.10:FF:000086">
    <property type="entry name" value="Predicted protein"/>
    <property type="match status" value="1"/>
</dbReference>
<gene>
    <name evidence="3" type="ORF">B456_007G085200</name>
</gene>
<dbReference type="Proteomes" id="UP000032304">
    <property type="component" value="Chromosome 7"/>
</dbReference>
<accession>A0A0D2QNY6</accession>
<dbReference type="PANTHER" id="PTHR46873">
    <property type="entry name" value="EXPRESSED PROTEIN"/>
    <property type="match status" value="1"/>
</dbReference>
<evidence type="ECO:0000256" key="1">
    <source>
        <dbReference type="SAM" id="Phobius"/>
    </source>
</evidence>
<dbReference type="InterPro" id="IPR002130">
    <property type="entry name" value="Cyclophilin-type_PPIase_dom"/>
</dbReference>
<dbReference type="InterPro" id="IPR029000">
    <property type="entry name" value="Cyclophilin-like_dom_sf"/>
</dbReference>
<dbReference type="EMBL" id="CM001746">
    <property type="protein sequence ID" value="KJB40963.1"/>
    <property type="molecule type" value="Genomic_DNA"/>
</dbReference>
<feature type="transmembrane region" description="Helical" evidence="1">
    <location>
        <begin position="12"/>
        <end position="33"/>
    </location>
</feature>
<keyword evidence="4" id="KW-1185">Reference proteome</keyword>
<dbReference type="Gene3D" id="2.40.100.10">
    <property type="entry name" value="Cyclophilin-like"/>
    <property type="match status" value="1"/>
</dbReference>
<proteinExistence type="predicted"/>
<protein>
    <recommendedName>
        <fullName evidence="2">PPIase cyclophilin-type domain-containing protein</fullName>
    </recommendedName>
</protein>
<dbReference type="PROSITE" id="PS51257">
    <property type="entry name" value="PROKAR_LIPOPROTEIN"/>
    <property type="match status" value="1"/>
</dbReference>
<evidence type="ECO:0000313" key="3">
    <source>
        <dbReference type="EMBL" id="KJB40963.1"/>
    </source>
</evidence>
<dbReference type="Pfam" id="PF00160">
    <property type="entry name" value="Pro_isomerase"/>
    <property type="match status" value="1"/>
</dbReference>
<dbReference type="PANTHER" id="PTHR46873:SF2">
    <property type="entry name" value="PPIASE CYCLOPHILIN-TYPE DOMAIN-CONTAINING PROTEIN"/>
    <property type="match status" value="1"/>
</dbReference>
<keyword evidence="1" id="KW-1133">Transmembrane helix</keyword>
<dbReference type="eggNOG" id="ENOG502QQWW">
    <property type="taxonomic scope" value="Eukaryota"/>
</dbReference>
<feature type="domain" description="PPIase cyclophilin-type" evidence="2">
    <location>
        <begin position="227"/>
        <end position="376"/>
    </location>
</feature>
<dbReference type="OrthoDB" id="532384at2759"/>
<organism evidence="3 4">
    <name type="scientific">Gossypium raimondii</name>
    <name type="common">Peruvian cotton</name>
    <name type="synonym">Gossypium klotzschianum subsp. raimondii</name>
    <dbReference type="NCBI Taxonomy" id="29730"/>
    <lineage>
        <taxon>Eukaryota</taxon>
        <taxon>Viridiplantae</taxon>
        <taxon>Streptophyta</taxon>
        <taxon>Embryophyta</taxon>
        <taxon>Tracheophyta</taxon>
        <taxon>Spermatophyta</taxon>
        <taxon>Magnoliopsida</taxon>
        <taxon>eudicotyledons</taxon>
        <taxon>Gunneridae</taxon>
        <taxon>Pentapetalae</taxon>
        <taxon>rosids</taxon>
        <taxon>malvids</taxon>
        <taxon>Malvales</taxon>
        <taxon>Malvaceae</taxon>
        <taxon>Malvoideae</taxon>
        <taxon>Gossypium</taxon>
    </lineage>
</organism>
<dbReference type="AlphaFoldDB" id="A0A0D2QNY6"/>
<dbReference type="Gramene" id="KJB40963">
    <property type="protein sequence ID" value="KJB40963"/>
    <property type="gene ID" value="B456_007G085200"/>
</dbReference>
<dbReference type="SUPFAM" id="SSF50891">
    <property type="entry name" value="Cyclophilin-like"/>
    <property type="match status" value="1"/>
</dbReference>